<organism evidence="2 3">
    <name type="scientific">Teratosphaeria nubilosa</name>
    <dbReference type="NCBI Taxonomy" id="161662"/>
    <lineage>
        <taxon>Eukaryota</taxon>
        <taxon>Fungi</taxon>
        <taxon>Dikarya</taxon>
        <taxon>Ascomycota</taxon>
        <taxon>Pezizomycotina</taxon>
        <taxon>Dothideomycetes</taxon>
        <taxon>Dothideomycetidae</taxon>
        <taxon>Mycosphaerellales</taxon>
        <taxon>Teratosphaeriaceae</taxon>
        <taxon>Teratosphaeria</taxon>
    </lineage>
</organism>
<dbReference type="Proteomes" id="UP000799436">
    <property type="component" value="Unassembled WGS sequence"/>
</dbReference>
<feature type="compositionally biased region" description="Polar residues" evidence="1">
    <location>
        <begin position="285"/>
        <end position="301"/>
    </location>
</feature>
<protein>
    <recommendedName>
        <fullName evidence="4">F-box domain-containing protein</fullName>
    </recommendedName>
</protein>
<gene>
    <name evidence="2" type="ORF">EJ03DRAFT_193211</name>
</gene>
<evidence type="ECO:0000313" key="3">
    <source>
        <dbReference type="Proteomes" id="UP000799436"/>
    </source>
</evidence>
<sequence>MASVTSIATTSPPSTHTLFSIPQELQDEIFNFAYPREGEMNVICREDWRRRESERKRQDRKNYVKRPFPKSKVDDFMISKKFFLAASRAWVGNQHFAELKPELHGIMSAFIRVGTVTGILPSWLAAAPHLKSLRFRVSAVAFSNIEEDIVVTEDKLTDSDFEILMRASELEHFRGLADFDMVPANDLWLSATEREVFLDNIARFSNYARLRVTQHRSEDFEDLIPYRVTTSADTRFDPLYLGSAVEATTSILGWSLESAGARRLLRNRGLDEDDRPRADRTDTTPQCQLTASKLQSTSQPEQEGESLPSEGGSTSTASPDIPMRVEHGPAEAERLSSNSALATALFFMAVLWWQYLILRRGCE</sequence>
<dbReference type="OrthoDB" id="3834359at2759"/>
<reference evidence="2" key="1">
    <citation type="journal article" date="2020" name="Stud. Mycol.">
        <title>101 Dothideomycetes genomes: a test case for predicting lifestyles and emergence of pathogens.</title>
        <authorList>
            <person name="Haridas S."/>
            <person name="Albert R."/>
            <person name="Binder M."/>
            <person name="Bloem J."/>
            <person name="Labutti K."/>
            <person name="Salamov A."/>
            <person name="Andreopoulos B."/>
            <person name="Baker S."/>
            <person name="Barry K."/>
            <person name="Bills G."/>
            <person name="Bluhm B."/>
            <person name="Cannon C."/>
            <person name="Castanera R."/>
            <person name="Culley D."/>
            <person name="Daum C."/>
            <person name="Ezra D."/>
            <person name="Gonzalez J."/>
            <person name="Henrissat B."/>
            <person name="Kuo A."/>
            <person name="Liang C."/>
            <person name="Lipzen A."/>
            <person name="Lutzoni F."/>
            <person name="Magnuson J."/>
            <person name="Mondo S."/>
            <person name="Nolan M."/>
            <person name="Ohm R."/>
            <person name="Pangilinan J."/>
            <person name="Park H.-J."/>
            <person name="Ramirez L."/>
            <person name="Alfaro M."/>
            <person name="Sun H."/>
            <person name="Tritt A."/>
            <person name="Yoshinaga Y."/>
            <person name="Zwiers L.-H."/>
            <person name="Turgeon B."/>
            <person name="Goodwin S."/>
            <person name="Spatafora J."/>
            <person name="Crous P."/>
            <person name="Grigoriev I."/>
        </authorList>
    </citation>
    <scope>NUCLEOTIDE SEQUENCE</scope>
    <source>
        <strain evidence="2">CBS 116005</strain>
    </source>
</reference>
<name>A0A6G1L091_9PEZI</name>
<feature type="region of interest" description="Disordered" evidence="1">
    <location>
        <begin position="267"/>
        <end position="324"/>
    </location>
</feature>
<feature type="compositionally biased region" description="Basic and acidic residues" evidence="1">
    <location>
        <begin position="268"/>
        <end position="282"/>
    </location>
</feature>
<accession>A0A6G1L091</accession>
<evidence type="ECO:0000313" key="2">
    <source>
        <dbReference type="EMBL" id="KAF2766002.1"/>
    </source>
</evidence>
<dbReference type="AlphaFoldDB" id="A0A6G1L091"/>
<keyword evidence="3" id="KW-1185">Reference proteome</keyword>
<evidence type="ECO:0000256" key="1">
    <source>
        <dbReference type="SAM" id="MobiDB-lite"/>
    </source>
</evidence>
<evidence type="ECO:0008006" key="4">
    <source>
        <dbReference type="Google" id="ProtNLM"/>
    </source>
</evidence>
<proteinExistence type="predicted"/>
<dbReference type="EMBL" id="ML995879">
    <property type="protein sequence ID" value="KAF2766002.1"/>
    <property type="molecule type" value="Genomic_DNA"/>
</dbReference>